<dbReference type="InterPro" id="IPR009332">
    <property type="entry name" value="Med22"/>
</dbReference>
<keyword evidence="5" id="KW-0539">Nucleus</keyword>
<dbReference type="OMA" id="CRAESMI"/>
<evidence type="ECO:0000256" key="3">
    <source>
        <dbReference type="ARBA" id="ARBA00023015"/>
    </source>
</evidence>
<dbReference type="AlphaFoldDB" id="A0A0P9GJN0"/>
<dbReference type="GO" id="GO:0016592">
    <property type="term" value="C:mediator complex"/>
    <property type="evidence" value="ECO:0007669"/>
    <property type="project" value="InterPro"/>
</dbReference>
<dbReference type="Pfam" id="PF06179">
    <property type="entry name" value="Med22"/>
    <property type="match status" value="1"/>
</dbReference>
<dbReference type="GO" id="GO:0003712">
    <property type="term" value="F:transcription coregulator activity"/>
    <property type="evidence" value="ECO:0007669"/>
    <property type="project" value="InterPro"/>
</dbReference>
<comment type="subcellular location">
    <subcellularLocation>
        <location evidence="1">Nucleus</location>
    </subcellularLocation>
</comment>
<organism evidence="7 8">
    <name type="scientific">Rhodotorula graminis (strain WP1)</name>
    <dbReference type="NCBI Taxonomy" id="578459"/>
    <lineage>
        <taxon>Eukaryota</taxon>
        <taxon>Fungi</taxon>
        <taxon>Dikarya</taxon>
        <taxon>Basidiomycota</taxon>
        <taxon>Pucciniomycotina</taxon>
        <taxon>Microbotryomycetes</taxon>
        <taxon>Sporidiobolales</taxon>
        <taxon>Sporidiobolaceae</taxon>
        <taxon>Rhodotorula</taxon>
    </lineage>
</organism>
<protein>
    <submittedName>
        <fullName evidence="7">Uncharacterized protein</fullName>
    </submittedName>
</protein>
<evidence type="ECO:0000256" key="4">
    <source>
        <dbReference type="ARBA" id="ARBA00023163"/>
    </source>
</evidence>
<keyword evidence="3" id="KW-0805">Transcription regulation</keyword>
<name>A0A0P9GJN0_RHOGW</name>
<dbReference type="PANTHER" id="PTHR12434:SF6">
    <property type="entry name" value="MEDIATOR OF RNA POLYMERASE II TRANSCRIPTION SUBUNIT 22"/>
    <property type="match status" value="1"/>
</dbReference>
<sequence>MSSTAAQPPAPPPPRQTDFRRRAVLPSTQRNVGQGAAGGLDLSSDEYLDRIEEELNRRVDHDTLSLVDGMRDLVALAALDPSNPPHPSASSHRALSSQLKTEHMLRSAQSLLALAHTLKLLHLFGDGEAGHVAREGRDKELVDDIDRLKERVRELAGEQGGLDGAAGA</sequence>
<dbReference type="STRING" id="578459.A0A0P9GJN0"/>
<comment type="similarity">
    <text evidence="2">Belongs to the Mediator complex subunit 22 family.</text>
</comment>
<evidence type="ECO:0000256" key="5">
    <source>
        <dbReference type="ARBA" id="ARBA00023242"/>
    </source>
</evidence>
<accession>A0A0P9GJN0</accession>
<dbReference type="GeneID" id="28975121"/>
<evidence type="ECO:0000256" key="1">
    <source>
        <dbReference type="ARBA" id="ARBA00004123"/>
    </source>
</evidence>
<keyword evidence="8" id="KW-1185">Reference proteome</keyword>
<evidence type="ECO:0000313" key="8">
    <source>
        <dbReference type="Proteomes" id="UP000053890"/>
    </source>
</evidence>
<dbReference type="GO" id="GO:0006357">
    <property type="term" value="P:regulation of transcription by RNA polymerase II"/>
    <property type="evidence" value="ECO:0007669"/>
    <property type="project" value="InterPro"/>
</dbReference>
<dbReference type="PANTHER" id="PTHR12434">
    <property type="entry name" value="MEDIATOR OF RNA POLYMERASE II TRANSCRIPTION SUBUNIT 22"/>
    <property type="match status" value="1"/>
</dbReference>
<reference evidence="7 8" key="1">
    <citation type="journal article" date="2015" name="Front. Microbiol.">
        <title>Genome sequence of the plant growth promoting endophytic yeast Rhodotorula graminis WP1.</title>
        <authorList>
            <person name="Firrincieli A."/>
            <person name="Otillar R."/>
            <person name="Salamov A."/>
            <person name="Schmutz J."/>
            <person name="Khan Z."/>
            <person name="Redman R.S."/>
            <person name="Fleck N.D."/>
            <person name="Lindquist E."/>
            <person name="Grigoriev I.V."/>
            <person name="Doty S.L."/>
        </authorList>
    </citation>
    <scope>NUCLEOTIDE SEQUENCE [LARGE SCALE GENOMIC DNA]</scope>
    <source>
        <strain evidence="7 8">WP1</strain>
    </source>
</reference>
<keyword evidence="4" id="KW-0804">Transcription</keyword>
<feature type="region of interest" description="Disordered" evidence="6">
    <location>
        <begin position="1"/>
        <end position="41"/>
    </location>
</feature>
<evidence type="ECO:0000256" key="2">
    <source>
        <dbReference type="ARBA" id="ARBA00005942"/>
    </source>
</evidence>
<proteinExistence type="inferred from homology"/>
<evidence type="ECO:0000313" key="7">
    <source>
        <dbReference type="EMBL" id="KPV73239.1"/>
    </source>
</evidence>
<evidence type="ECO:0000256" key="6">
    <source>
        <dbReference type="SAM" id="MobiDB-lite"/>
    </source>
</evidence>
<dbReference type="Proteomes" id="UP000053890">
    <property type="component" value="Unassembled WGS sequence"/>
</dbReference>
<dbReference type="RefSeq" id="XP_018269288.1">
    <property type="nucleotide sequence ID" value="XM_018414673.1"/>
</dbReference>
<dbReference type="EMBL" id="KQ474083">
    <property type="protein sequence ID" value="KPV73239.1"/>
    <property type="molecule type" value="Genomic_DNA"/>
</dbReference>
<dbReference type="OrthoDB" id="203279at2759"/>
<gene>
    <name evidence="7" type="ORF">RHOBADRAFT_45807</name>
</gene>